<evidence type="ECO:0000259" key="3">
    <source>
        <dbReference type="PROSITE" id="PS51029"/>
    </source>
</evidence>
<reference evidence="4" key="1">
    <citation type="submission" date="2014-09" db="EMBL/GenBank/DDBJ databases">
        <authorList>
            <person name="Magalhaes I.L.F."/>
            <person name="Oliveira U."/>
            <person name="Santos F.R."/>
            <person name="Vidigal T.H.D.A."/>
            <person name="Brescovit A.D."/>
            <person name="Santos A.J."/>
        </authorList>
    </citation>
    <scope>NUCLEOTIDE SEQUENCE</scope>
</reference>
<dbReference type="InterPro" id="IPR039353">
    <property type="entry name" value="TF_Adf1"/>
</dbReference>
<dbReference type="InterPro" id="IPR006578">
    <property type="entry name" value="MADF-dom"/>
</dbReference>
<feature type="compositionally biased region" description="Polar residues" evidence="2">
    <location>
        <begin position="240"/>
        <end position="250"/>
    </location>
</feature>
<feature type="coiled-coil region" evidence="1">
    <location>
        <begin position="171"/>
        <end position="198"/>
    </location>
</feature>
<keyword evidence="1" id="KW-0175">Coiled coil</keyword>
<dbReference type="EMBL" id="GBRD01004087">
    <property type="protein sequence ID" value="JAG61734.1"/>
    <property type="molecule type" value="Transcribed_RNA"/>
</dbReference>
<feature type="region of interest" description="Disordered" evidence="2">
    <location>
        <begin position="239"/>
        <end position="268"/>
    </location>
</feature>
<evidence type="ECO:0000256" key="2">
    <source>
        <dbReference type="SAM" id="MobiDB-lite"/>
    </source>
</evidence>
<dbReference type="AlphaFoldDB" id="A0A0K8T870"/>
<feature type="compositionally biased region" description="Low complexity" evidence="2">
    <location>
        <begin position="251"/>
        <end position="261"/>
    </location>
</feature>
<dbReference type="GO" id="GO:0005667">
    <property type="term" value="C:transcription regulator complex"/>
    <property type="evidence" value="ECO:0007669"/>
    <property type="project" value="TreeGrafter"/>
</dbReference>
<sequence length="268" mass="30791">MDMEMLIQTVQDYPALYDPSHPDYGKKKTSDNLWEKIAEELNYSSGVVVKDHWMRLRNRHRNALRNRKKNQALGQSCSSWIYQSEMEFLLPFMPKSLSSAAESPEENPSDNEDNTSQMDLLSSDHEPEQEDIEFTNPELDSSSAPEIGASFSLQSLKKRKYEASESAFETADQKVIKIDELLRELIAYRNQKTEESNDPLYQFFMSMYQTSKGLPSKYQLRIRKKLFYAVSDAEEEVLSIDSSQVSNPHLSSSNSEAMPSSNRKNSVK</sequence>
<accession>A0A0K8T870</accession>
<proteinExistence type="predicted"/>
<dbReference type="GO" id="GO:0006357">
    <property type="term" value="P:regulation of transcription by RNA polymerase II"/>
    <property type="evidence" value="ECO:0007669"/>
    <property type="project" value="TreeGrafter"/>
</dbReference>
<feature type="domain" description="MADF" evidence="3">
    <location>
        <begin position="5"/>
        <end position="94"/>
    </location>
</feature>
<feature type="compositionally biased region" description="Acidic residues" evidence="2">
    <location>
        <begin position="103"/>
        <end position="113"/>
    </location>
</feature>
<dbReference type="PANTHER" id="PTHR12243:SF67">
    <property type="entry name" value="COREPRESSOR OF PANGOLIN, ISOFORM A-RELATED"/>
    <property type="match status" value="1"/>
</dbReference>
<evidence type="ECO:0000256" key="1">
    <source>
        <dbReference type="SAM" id="Coils"/>
    </source>
</evidence>
<name>A0A0K8T870_LYGHE</name>
<protein>
    <recommendedName>
        <fullName evidence="3">MADF domain-containing protein</fullName>
    </recommendedName>
</protein>
<feature type="region of interest" description="Disordered" evidence="2">
    <location>
        <begin position="97"/>
        <end position="145"/>
    </location>
</feature>
<dbReference type="PROSITE" id="PS51029">
    <property type="entry name" value="MADF"/>
    <property type="match status" value="1"/>
</dbReference>
<dbReference type="Pfam" id="PF10545">
    <property type="entry name" value="MADF_DNA_bdg"/>
    <property type="match status" value="1"/>
</dbReference>
<evidence type="ECO:0000313" key="4">
    <source>
        <dbReference type="EMBL" id="JAG61734.1"/>
    </source>
</evidence>
<dbReference type="GO" id="GO:0005634">
    <property type="term" value="C:nucleus"/>
    <property type="evidence" value="ECO:0007669"/>
    <property type="project" value="TreeGrafter"/>
</dbReference>
<dbReference type="PANTHER" id="PTHR12243">
    <property type="entry name" value="MADF DOMAIN TRANSCRIPTION FACTOR"/>
    <property type="match status" value="1"/>
</dbReference>
<organism evidence="4">
    <name type="scientific">Lygus hesperus</name>
    <name type="common">Western plant bug</name>
    <dbReference type="NCBI Taxonomy" id="30085"/>
    <lineage>
        <taxon>Eukaryota</taxon>
        <taxon>Metazoa</taxon>
        <taxon>Ecdysozoa</taxon>
        <taxon>Arthropoda</taxon>
        <taxon>Hexapoda</taxon>
        <taxon>Insecta</taxon>
        <taxon>Pterygota</taxon>
        <taxon>Neoptera</taxon>
        <taxon>Paraneoptera</taxon>
        <taxon>Hemiptera</taxon>
        <taxon>Heteroptera</taxon>
        <taxon>Panheteroptera</taxon>
        <taxon>Cimicomorpha</taxon>
        <taxon>Miridae</taxon>
        <taxon>Mirini</taxon>
        <taxon>Lygus</taxon>
    </lineage>
</organism>
<dbReference type="SMART" id="SM00595">
    <property type="entry name" value="MADF"/>
    <property type="match status" value="1"/>
</dbReference>